<dbReference type="FunFam" id="3.40.50.12390:FF:000003">
    <property type="entry name" value="5'-3' exoribonuclease"/>
    <property type="match status" value="1"/>
</dbReference>
<feature type="domain" description="Xrn1 N-terminal" evidence="6">
    <location>
        <begin position="1"/>
        <end position="123"/>
    </location>
</feature>
<reference evidence="7 8" key="1">
    <citation type="journal article" date="2018" name="Front. Plant Sci.">
        <title>Red Clover (Trifolium pratense) and Zigzag Clover (T. medium) - A Picture of Genomic Similarities and Differences.</title>
        <authorList>
            <person name="Dluhosova J."/>
            <person name="Istvanek J."/>
            <person name="Nedelnik J."/>
            <person name="Repkova J."/>
        </authorList>
    </citation>
    <scope>NUCLEOTIDE SEQUENCE [LARGE SCALE GENOMIC DNA]</scope>
    <source>
        <strain evidence="8">cv. 10/8</strain>
        <tissue evidence="7">Leaf</tissue>
    </source>
</reference>
<evidence type="ECO:0000259" key="6">
    <source>
        <dbReference type="Pfam" id="PF03159"/>
    </source>
</evidence>
<dbReference type="GO" id="GO:0004534">
    <property type="term" value="F:5'-3' RNA exonuclease activity"/>
    <property type="evidence" value="ECO:0007669"/>
    <property type="project" value="TreeGrafter"/>
</dbReference>
<dbReference type="PANTHER" id="PTHR12341:SF41">
    <property type="entry name" value="5'-3' EXORIBONUCLEASE 2"/>
    <property type="match status" value="1"/>
</dbReference>
<dbReference type="GO" id="GO:0000956">
    <property type="term" value="P:nuclear-transcribed mRNA catabolic process"/>
    <property type="evidence" value="ECO:0007669"/>
    <property type="project" value="TreeGrafter"/>
</dbReference>
<accession>A0A392NHF3</accession>
<evidence type="ECO:0000313" key="7">
    <source>
        <dbReference type="EMBL" id="MCH98545.1"/>
    </source>
</evidence>
<keyword evidence="5" id="KW-0269">Exonuclease</keyword>
<comment type="caution">
    <text evidence="7">The sequence shown here is derived from an EMBL/GenBank/DDBJ whole genome shotgun (WGS) entry which is preliminary data.</text>
</comment>
<comment type="similarity">
    <text evidence="1">Belongs to the 5'-3' exonuclease family. XRN2/RAT1 subfamily.</text>
</comment>
<evidence type="ECO:0000313" key="8">
    <source>
        <dbReference type="Proteomes" id="UP000265520"/>
    </source>
</evidence>
<keyword evidence="8" id="KW-1185">Reference proteome</keyword>
<evidence type="ECO:0000256" key="2">
    <source>
        <dbReference type="ARBA" id="ARBA00022664"/>
    </source>
</evidence>
<keyword evidence="3" id="KW-0540">Nuclease</keyword>
<dbReference type="PANTHER" id="PTHR12341">
    <property type="entry name" value="5'-&gt;3' EXORIBONUCLEASE"/>
    <property type="match status" value="1"/>
</dbReference>
<dbReference type="AlphaFoldDB" id="A0A392NHF3"/>
<dbReference type="InterPro" id="IPR027073">
    <property type="entry name" value="5_3_exoribonuclease"/>
</dbReference>
<dbReference type="Pfam" id="PF03159">
    <property type="entry name" value="XRN_N"/>
    <property type="match status" value="1"/>
</dbReference>
<protein>
    <submittedName>
        <fullName evidence="7">5'-3' exoribonuclease</fullName>
    </submittedName>
</protein>
<dbReference type="GO" id="GO:0005634">
    <property type="term" value="C:nucleus"/>
    <property type="evidence" value="ECO:0007669"/>
    <property type="project" value="TreeGrafter"/>
</dbReference>
<name>A0A392NHF3_9FABA</name>
<dbReference type="EMBL" id="LXQA010037913">
    <property type="protein sequence ID" value="MCH98545.1"/>
    <property type="molecule type" value="Genomic_DNA"/>
</dbReference>
<dbReference type="GO" id="GO:0006397">
    <property type="term" value="P:mRNA processing"/>
    <property type="evidence" value="ECO:0007669"/>
    <property type="project" value="UniProtKB-KW"/>
</dbReference>
<dbReference type="Gene3D" id="3.40.50.12390">
    <property type="match status" value="1"/>
</dbReference>
<evidence type="ECO:0000256" key="3">
    <source>
        <dbReference type="ARBA" id="ARBA00022722"/>
    </source>
</evidence>
<dbReference type="InterPro" id="IPR004859">
    <property type="entry name" value="Xrn1_N"/>
</dbReference>
<evidence type="ECO:0000256" key="1">
    <source>
        <dbReference type="ARBA" id="ARBA00006994"/>
    </source>
</evidence>
<evidence type="ECO:0000256" key="4">
    <source>
        <dbReference type="ARBA" id="ARBA00022801"/>
    </source>
</evidence>
<proteinExistence type="inferred from homology"/>
<keyword evidence="4" id="KW-0378">Hydrolase</keyword>
<feature type="non-terminal residue" evidence="7">
    <location>
        <position position="123"/>
    </location>
</feature>
<dbReference type="Proteomes" id="UP000265520">
    <property type="component" value="Unassembled WGS sequence"/>
</dbReference>
<evidence type="ECO:0000256" key="5">
    <source>
        <dbReference type="ARBA" id="ARBA00022839"/>
    </source>
</evidence>
<organism evidence="7 8">
    <name type="scientific">Trifolium medium</name>
    <dbReference type="NCBI Taxonomy" id="97028"/>
    <lineage>
        <taxon>Eukaryota</taxon>
        <taxon>Viridiplantae</taxon>
        <taxon>Streptophyta</taxon>
        <taxon>Embryophyta</taxon>
        <taxon>Tracheophyta</taxon>
        <taxon>Spermatophyta</taxon>
        <taxon>Magnoliopsida</taxon>
        <taxon>eudicotyledons</taxon>
        <taxon>Gunneridae</taxon>
        <taxon>Pentapetalae</taxon>
        <taxon>rosids</taxon>
        <taxon>fabids</taxon>
        <taxon>Fabales</taxon>
        <taxon>Fabaceae</taxon>
        <taxon>Papilionoideae</taxon>
        <taxon>50 kb inversion clade</taxon>
        <taxon>NPAAA clade</taxon>
        <taxon>Hologalegina</taxon>
        <taxon>IRL clade</taxon>
        <taxon>Trifolieae</taxon>
        <taxon>Trifolium</taxon>
    </lineage>
</organism>
<dbReference type="GO" id="GO:0003723">
    <property type="term" value="F:RNA binding"/>
    <property type="evidence" value="ECO:0007669"/>
    <property type="project" value="TreeGrafter"/>
</dbReference>
<keyword evidence="2" id="KW-0507">mRNA processing</keyword>
<sequence length="123" mass="14287">MGIPAFYRWLADKYPMVVVDSIEEEPVVIDGVHIPVDTTNKNPNNIEYDNLYLDMNGVIHPCFHPEDRPSPTSFDEVFQSVFAYIDRLFVIVRPRKLLFMAMDGVAPRAKMNQQRSRRFRAAK</sequence>